<dbReference type="Proteomes" id="UP000187209">
    <property type="component" value="Unassembled WGS sequence"/>
</dbReference>
<comment type="caution">
    <text evidence="1">The sequence shown here is derived from an EMBL/GenBank/DDBJ whole genome shotgun (WGS) entry which is preliminary data.</text>
</comment>
<protein>
    <submittedName>
        <fullName evidence="1">Uncharacterized protein</fullName>
    </submittedName>
</protein>
<name>A0A1R2C751_9CILI</name>
<reference evidence="1 2" key="1">
    <citation type="submission" date="2016-11" db="EMBL/GenBank/DDBJ databases">
        <title>The macronuclear genome of Stentor coeruleus: a giant cell with tiny introns.</title>
        <authorList>
            <person name="Slabodnick M."/>
            <person name="Ruby J.G."/>
            <person name="Reiff S.B."/>
            <person name="Swart E.C."/>
            <person name="Gosai S."/>
            <person name="Prabakaran S."/>
            <person name="Witkowska E."/>
            <person name="Larue G.E."/>
            <person name="Fisher S."/>
            <person name="Freeman R.M."/>
            <person name="Gunawardena J."/>
            <person name="Chu W."/>
            <person name="Stover N.A."/>
            <person name="Gregory B.D."/>
            <person name="Nowacki M."/>
            <person name="Derisi J."/>
            <person name="Roy S.W."/>
            <person name="Marshall W.F."/>
            <person name="Sood P."/>
        </authorList>
    </citation>
    <scope>NUCLEOTIDE SEQUENCE [LARGE SCALE GENOMIC DNA]</scope>
    <source>
        <strain evidence="1">WM001</strain>
    </source>
</reference>
<evidence type="ECO:0000313" key="2">
    <source>
        <dbReference type="Proteomes" id="UP000187209"/>
    </source>
</evidence>
<sequence length="544" mass="64317">MNKYSILKITKSHDFSSEDYFRTFNTTRAFSSASGISTFAINENQQWSRASLSKAISEETNKFPVIHKQSMPTPKDFNTLLYKLDLVTSTKNILNKDTVLGENEQIECVIEEGSYHYIKIPVKSKHSPLRVFMKKSHGKVLVYLSVCNEKPNISNYDQAYNSDFFEFRNLESIFRYENVYLGIRALSFSKFTVSIAFGKNRLQISSEKKFKKIDTLTNEDIDKGQKTSIIKKKKLFKKNYIEQNLQMKKYSHQDILKKSQEWLIKRQIVIRKKKLYLEEKKSKAISFLNKKQLRSAQLELEKQHIESQLMMQNQTKLLISIIYLQKVALQINRIRREKRQQISRKLTMSTKARNIQRAFRKNTRQLTLSQIAILRGLKLISFYHLSTQHLAKISVAKILINTINLAGKAYLPISQFTTFFNKIIKIQNIFRKYLAVKSHRIRKLILFWDQCKSFEVRRSIKKKSKVYELNVSIYQRQAILNKHYMECVEKCYNKIRETPLSFFISEVNTDKLIKRKKITFDFMPSVQRMKRIFEEALLIPDRES</sequence>
<proteinExistence type="predicted"/>
<accession>A0A1R2C751</accession>
<keyword evidence="2" id="KW-1185">Reference proteome</keyword>
<gene>
    <name evidence="1" type="ORF">SteCoe_14076</name>
</gene>
<dbReference type="AlphaFoldDB" id="A0A1R2C751"/>
<dbReference type="EMBL" id="MPUH01000259">
    <property type="protein sequence ID" value="OMJ84755.1"/>
    <property type="molecule type" value="Genomic_DNA"/>
</dbReference>
<organism evidence="1 2">
    <name type="scientific">Stentor coeruleus</name>
    <dbReference type="NCBI Taxonomy" id="5963"/>
    <lineage>
        <taxon>Eukaryota</taxon>
        <taxon>Sar</taxon>
        <taxon>Alveolata</taxon>
        <taxon>Ciliophora</taxon>
        <taxon>Postciliodesmatophora</taxon>
        <taxon>Heterotrichea</taxon>
        <taxon>Heterotrichida</taxon>
        <taxon>Stentoridae</taxon>
        <taxon>Stentor</taxon>
    </lineage>
</organism>
<evidence type="ECO:0000313" key="1">
    <source>
        <dbReference type="EMBL" id="OMJ84755.1"/>
    </source>
</evidence>